<protein>
    <recommendedName>
        <fullName evidence="2">SPOR domain-containing protein</fullName>
    </recommendedName>
</protein>
<dbReference type="AlphaFoldDB" id="A0A1Y2L6X3"/>
<feature type="region of interest" description="Disordered" evidence="1">
    <location>
        <begin position="306"/>
        <end position="332"/>
    </location>
</feature>
<dbReference type="SUPFAM" id="SSF110997">
    <property type="entry name" value="Sporulation related repeat"/>
    <property type="match status" value="1"/>
</dbReference>
<dbReference type="InterPro" id="IPR036680">
    <property type="entry name" value="SPOR-like_sf"/>
</dbReference>
<dbReference type="EMBL" id="JFKB01000026">
    <property type="protein sequence ID" value="OSQ43194.1"/>
    <property type="molecule type" value="Genomic_DNA"/>
</dbReference>
<dbReference type="InterPro" id="IPR007730">
    <property type="entry name" value="SPOR-like_dom"/>
</dbReference>
<proteinExistence type="predicted"/>
<feature type="domain" description="SPOR" evidence="2">
    <location>
        <begin position="332"/>
        <end position="417"/>
    </location>
</feature>
<dbReference type="GO" id="GO:0042834">
    <property type="term" value="F:peptidoglycan binding"/>
    <property type="evidence" value="ECO:0007669"/>
    <property type="project" value="InterPro"/>
</dbReference>
<name>A0A1Y2L6X3_9PROT</name>
<evidence type="ECO:0000313" key="4">
    <source>
        <dbReference type="Proteomes" id="UP000193396"/>
    </source>
</evidence>
<keyword evidence="4" id="KW-1185">Reference proteome</keyword>
<evidence type="ECO:0000256" key="1">
    <source>
        <dbReference type="SAM" id="MobiDB-lite"/>
    </source>
</evidence>
<dbReference type="STRING" id="1293890.TALK_20755"/>
<accession>A0A1Y2L6X3</accession>
<dbReference type="Pfam" id="PF05036">
    <property type="entry name" value="SPOR"/>
    <property type="match status" value="1"/>
</dbReference>
<evidence type="ECO:0000313" key="3">
    <source>
        <dbReference type="EMBL" id="OSQ43194.1"/>
    </source>
</evidence>
<dbReference type="Gene3D" id="3.30.70.1070">
    <property type="entry name" value="Sporulation related repeat"/>
    <property type="match status" value="1"/>
</dbReference>
<evidence type="ECO:0000259" key="2">
    <source>
        <dbReference type="PROSITE" id="PS51724"/>
    </source>
</evidence>
<dbReference type="PROSITE" id="PS51724">
    <property type="entry name" value="SPOR"/>
    <property type="match status" value="1"/>
</dbReference>
<gene>
    <name evidence="3" type="ORF">TALK_20755</name>
</gene>
<dbReference type="Proteomes" id="UP000193396">
    <property type="component" value="Unassembled WGS sequence"/>
</dbReference>
<sequence>MSLFVADNGASNRITISDAGTLPEMPQSQTPDIARTPGINSAACGLFFGDTPLKTIPSNPQSATDPDEPIALQGDPASDLRQAIAFDLAGEPARARRLYLWLTAADPNVTTTIDCGNGIILTGTITSLAQKRLKALDAGNPDLARSREIDAVIAAATVAPGPELPNPPTIKRNRDFYNNTIAANVPPEDSITPRTTMKMDVSANTARLTSVDRPAARIASPTVPTQAPAAAAPTIAPTPSKAASAALITTSAPPGTIKGSAITPSASNKALLSTTRPVESGTLELADEVPVASLSMIEVPMVDATTDRPITPKPVTVPEPTTSAKAQSQVAPPGSPYYTVQLAAYRSREMAESRWQRFQAMGDGILGGATHNVQSIAIEGKGLFFRLMTGQYTRKTDAQSACNGLKRAGIDCLIRQVTP</sequence>
<reference evidence="3 4" key="1">
    <citation type="submission" date="2014-03" db="EMBL/GenBank/DDBJ databases">
        <title>The draft genome sequence of Thalassospira alkalitolerans JCM 18968.</title>
        <authorList>
            <person name="Lai Q."/>
            <person name="Shao Z."/>
        </authorList>
    </citation>
    <scope>NUCLEOTIDE SEQUENCE [LARGE SCALE GENOMIC DNA]</scope>
    <source>
        <strain evidence="3 4">JCM 18968</strain>
    </source>
</reference>
<organism evidence="3 4">
    <name type="scientific">Thalassospira alkalitolerans</name>
    <dbReference type="NCBI Taxonomy" id="1293890"/>
    <lineage>
        <taxon>Bacteria</taxon>
        <taxon>Pseudomonadati</taxon>
        <taxon>Pseudomonadota</taxon>
        <taxon>Alphaproteobacteria</taxon>
        <taxon>Rhodospirillales</taxon>
        <taxon>Thalassospiraceae</taxon>
        <taxon>Thalassospira</taxon>
    </lineage>
</organism>
<comment type="caution">
    <text evidence="3">The sequence shown here is derived from an EMBL/GenBank/DDBJ whole genome shotgun (WGS) entry which is preliminary data.</text>
</comment>